<dbReference type="KEGG" id="rsz:108850192"/>
<reference evidence="3" key="2">
    <citation type="submission" date="2025-08" db="UniProtKB">
        <authorList>
            <consortium name="RefSeq"/>
        </authorList>
    </citation>
    <scope>IDENTIFICATION</scope>
    <source>
        <tissue evidence="3">Leaf</tissue>
    </source>
</reference>
<evidence type="ECO:0000313" key="2">
    <source>
        <dbReference type="Proteomes" id="UP000504610"/>
    </source>
</evidence>
<organism evidence="2 3">
    <name type="scientific">Raphanus sativus</name>
    <name type="common">Radish</name>
    <name type="synonym">Raphanus raphanistrum var. sativus</name>
    <dbReference type="NCBI Taxonomy" id="3726"/>
    <lineage>
        <taxon>Eukaryota</taxon>
        <taxon>Viridiplantae</taxon>
        <taxon>Streptophyta</taxon>
        <taxon>Embryophyta</taxon>
        <taxon>Tracheophyta</taxon>
        <taxon>Spermatophyta</taxon>
        <taxon>Magnoliopsida</taxon>
        <taxon>eudicotyledons</taxon>
        <taxon>Gunneridae</taxon>
        <taxon>Pentapetalae</taxon>
        <taxon>rosids</taxon>
        <taxon>malvids</taxon>
        <taxon>Brassicales</taxon>
        <taxon>Brassicaceae</taxon>
        <taxon>Brassiceae</taxon>
        <taxon>Raphanus</taxon>
    </lineage>
</organism>
<dbReference type="RefSeq" id="XP_018479265.2">
    <property type="nucleotide sequence ID" value="XM_018623763.2"/>
</dbReference>
<evidence type="ECO:0000313" key="3">
    <source>
        <dbReference type="RefSeq" id="XP_018479265.2"/>
    </source>
</evidence>
<dbReference type="SUPFAM" id="SSF81606">
    <property type="entry name" value="PP2C-like"/>
    <property type="match status" value="1"/>
</dbReference>
<reference evidence="2" key="1">
    <citation type="journal article" date="2019" name="Database">
        <title>The radish genome database (RadishGD): an integrated information resource for radish genomics.</title>
        <authorList>
            <person name="Yu H.J."/>
            <person name="Baek S."/>
            <person name="Lee Y.J."/>
            <person name="Cho A."/>
            <person name="Mun J.H."/>
        </authorList>
    </citation>
    <scope>NUCLEOTIDE SEQUENCE [LARGE SCALE GENOMIC DNA]</scope>
    <source>
        <strain evidence="2">cv. WK10039</strain>
    </source>
</reference>
<name>A0A6J0N3N9_RAPSA</name>
<dbReference type="GeneID" id="108850192"/>
<dbReference type="InterPro" id="IPR036457">
    <property type="entry name" value="PPM-type-like_dom_sf"/>
</dbReference>
<accession>A0A6J0N3N9</accession>
<gene>
    <name evidence="3" type="primary">LOC108850192</name>
</gene>
<sequence>MKLLSPCVWPSSSSSSDSSTVGKQDGLLWYKDSGHHLLGEFSMAVVQANNLLEDQSQVESGPLSTLDSSGSYGTFMSNQEAVDIVHNHPRNGIARRLVKTALQAAAKKREMRYSDLKKIERGVRRHFHDDITVVVIFLDANVTLSLLGIRMYNFNVKATHY</sequence>
<dbReference type="Proteomes" id="UP000504610">
    <property type="component" value="Chromosome 4"/>
</dbReference>
<dbReference type="Gene3D" id="3.60.40.10">
    <property type="entry name" value="PPM-type phosphatase domain"/>
    <property type="match status" value="1"/>
</dbReference>
<keyword evidence="2" id="KW-1185">Reference proteome</keyword>
<dbReference type="OrthoDB" id="420076at2759"/>
<evidence type="ECO:0000256" key="1">
    <source>
        <dbReference type="SAM" id="MobiDB-lite"/>
    </source>
</evidence>
<dbReference type="AlphaFoldDB" id="A0A6J0N3N9"/>
<protein>
    <submittedName>
        <fullName evidence="3">Probable protein phosphatase 2C 79</fullName>
    </submittedName>
</protein>
<feature type="region of interest" description="Disordered" evidence="1">
    <location>
        <begin position="1"/>
        <end position="21"/>
    </location>
</feature>
<proteinExistence type="predicted"/>